<gene>
    <name evidence="1" type="ORF">SLS62_007902</name>
</gene>
<accession>A0AAN9YLX2</accession>
<proteinExistence type="predicted"/>
<keyword evidence="2" id="KW-1185">Reference proteome</keyword>
<sequence>MVINTIYGYNSLGRAGPAASSPIFALDLDEVSTIVPGGQGATRQLSLSDLGTDCPRSLDPSVIATKLPDARDDDYNHAHGDYGLADLDYYSGGYGGNFYCGGVEYKSPYPSSYHYGIFGCRY</sequence>
<evidence type="ECO:0000313" key="2">
    <source>
        <dbReference type="Proteomes" id="UP001320420"/>
    </source>
</evidence>
<dbReference type="Proteomes" id="UP001320420">
    <property type="component" value="Unassembled WGS sequence"/>
</dbReference>
<protein>
    <submittedName>
        <fullName evidence="1">Uncharacterized protein</fullName>
    </submittedName>
</protein>
<name>A0AAN9YLX2_9PEZI</name>
<evidence type="ECO:0000313" key="1">
    <source>
        <dbReference type="EMBL" id="KAK7750153.1"/>
    </source>
</evidence>
<comment type="caution">
    <text evidence="1">The sequence shown here is derived from an EMBL/GenBank/DDBJ whole genome shotgun (WGS) entry which is preliminary data.</text>
</comment>
<reference evidence="1 2" key="1">
    <citation type="submission" date="2024-02" db="EMBL/GenBank/DDBJ databases">
        <title>De novo assembly and annotation of 12 fungi associated with fruit tree decline syndrome in Ontario, Canada.</title>
        <authorList>
            <person name="Sulman M."/>
            <person name="Ellouze W."/>
            <person name="Ilyukhin E."/>
        </authorList>
    </citation>
    <scope>NUCLEOTIDE SEQUENCE [LARGE SCALE GENOMIC DNA]</scope>
    <source>
        <strain evidence="1 2">M11/M66-122</strain>
    </source>
</reference>
<dbReference type="EMBL" id="JAKJXP020000069">
    <property type="protein sequence ID" value="KAK7750153.1"/>
    <property type="molecule type" value="Genomic_DNA"/>
</dbReference>
<organism evidence="1 2">
    <name type="scientific">Diatrype stigma</name>
    <dbReference type="NCBI Taxonomy" id="117547"/>
    <lineage>
        <taxon>Eukaryota</taxon>
        <taxon>Fungi</taxon>
        <taxon>Dikarya</taxon>
        <taxon>Ascomycota</taxon>
        <taxon>Pezizomycotina</taxon>
        <taxon>Sordariomycetes</taxon>
        <taxon>Xylariomycetidae</taxon>
        <taxon>Xylariales</taxon>
        <taxon>Diatrypaceae</taxon>
        <taxon>Diatrype</taxon>
    </lineage>
</organism>
<dbReference type="AlphaFoldDB" id="A0AAN9YLX2"/>